<dbReference type="PANTHER" id="PTHR34853:SF1">
    <property type="entry name" value="LIPASE 5"/>
    <property type="match status" value="1"/>
</dbReference>
<evidence type="ECO:0000313" key="1">
    <source>
        <dbReference type="EMBL" id="RFU38529.1"/>
    </source>
</evidence>
<proteinExistence type="predicted"/>
<evidence type="ECO:0000313" key="2">
    <source>
        <dbReference type="Proteomes" id="UP000261811"/>
    </source>
</evidence>
<accession>A0A372JF48</accession>
<dbReference type="AlphaFoldDB" id="A0A372JF48"/>
<dbReference type="Gene3D" id="3.40.50.1820">
    <property type="entry name" value="alpha/beta hydrolase"/>
    <property type="match status" value="1"/>
</dbReference>
<dbReference type="Proteomes" id="UP000261811">
    <property type="component" value="Unassembled WGS sequence"/>
</dbReference>
<keyword evidence="2" id="KW-1185">Reference proteome</keyword>
<dbReference type="PANTHER" id="PTHR34853">
    <property type="match status" value="1"/>
</dbReference>
<dbReference type="SUPFAM" id="SSF53474">
    <property type="entry name" value="alpha/beta-Hydrolases"/>
    <property type="match status" value="1"/>
</dbReference>
<dbReference type="GO" id="GO:0004806">
    <property type="term" value="F:triacylglycerol lipase activity"/>
    <property type="evidence" value="ECO:0007669"/>
    <property type="project" value="InterPro"/>
</dbReference>
<protein>
    <submittedName>
        <fullName evidence="1">Lipase</fullName>
    </submittedName>
</protein>
<dbReference type="InterPro" id="IPR029058">
    <property type="entry name" value="AB_hydrolase_fold"/>
</dbReference>
<organism evidence="1 2">
    <name type="scientific">Actinomadura logoneensis</name>
    <dbReference type="NCBI Taxonomy" id="2293572"/>
    <lineage>
        <taxon>Bacteria</taxon>
        <taxon>Bacillati</taxon>
        <taxon>Actinomycetota</taxon>
        <taxon>Actinomycetes</taxon>
        <taxon>Streptosporangiales</taxon>
        <taxon>Thermomonosporaceae</taxon>
        <taxon>Actinomadura</taxon>
    </lineage>
</organism>
<dbReference type="InterPro" id="IPR005152">
    <property type="entry name" value="Lipase_secreted"/>
</dbReference>
<dbReference type="GO" id="GO:0016042">
    <property type="term" value="P:lipid catabolic process"/>
    <property type="evidence" value="ECO:0007669"/>
    <property type="project" value="InterPro"/>
</dbReference>
<name>A0A372JF48_9ACTN</name>
<dbReference type="PIRSF" id="PIRSF029171">
    <property type="entry name" value="Esterase_LipA"/>
    <property type="match status" value="1"/>
</dbReference>
<dbReference type="Gene3D" id="1.10.260.160">
    <property type="match status" value="1"/>
</dbReference>
<reference evidence="1 2" key="1">
    <citation type="submission" date="2018-08" db="EMBL/GenBank/DDBJ databases">
        <title>Actinomadura jelena sp. nov., a novel Actinomycete isolated from soil in Chad.</title>
        <authorList>
            <person name="Shi L."/>
        </authorList>
    </citation>
    <scope>NUCLEOTIDE SEQUENCE [LARGE SCALE GENOMIC DNA]</scope>
    <source>
        <strain evidence="1 2">NEAU-G17</strain>
    </source>
</reference>
<dbReference type="OrthoDB" id="4857813at2"/>
<dbReference type="EMBL" id="QURH01000777">
    <property type="protein sequence ID" value="RFU38529.1"/>
    <property type="molecule type" value="Genomic_DNA"/>
</dbReference>
<comment type="caution">
    <text evidence="1">The sequence shown here is derived from an EMBL/GenBank/DDBJ whole genome shotgun (WGS) entry which is preliminary data.</text>
</comment>
<sequence length="372" mass="40066">MVADEHLRTLTADDVRTILGQGGFDASTVRRGVDAYRLTYRTVDTKGAATTATGLFVVPRGKRGRLTPVSYTHGTTSYKPDTPSTSTTPWAVGPAYTYAGSGFAAVVPDYLGMGRGPGTHPWKDVPSETTASLDMLRAARAFAPRIGRRLDRDVLVTGFSQGASSALGLARTLQDGADRHFRVKAVAPISGGYDFAGAELPALLNGDLDAKSSALYAAYLLTSWQRIHGGVYGTPSEVFQEPYADRVEKYFDGTTPGPEMFQGMPARLADLLTPRGWALLRNPSGAFAEALRTDGEVCTAWTPRMPVRFYRAETDEQATTVNTDHCVASLRARGVNPRVENLGRPLYQGSLHLGTNVAGTGRIVRWFSSLDA</sequence>
<gene>
    <name evidence="1" type="ORF">DZF91_27210</name>
</gene>